<feature type="compositionally biased region" description="Low complexity" evidence="1">
    <location>
        <begin position="262"/>
        <end position="271"/>
    </location>
</feature>
<name>A0A9P4WNM2_9PLEO</name>
<keyword evidence="3" id="KW-1185">Reference proteome</keyword>
<comment type="caution">
    <text evidence="2">The sequence shown here is derived from an EMBL/GenBank/DDBJ whole genome shotgun (WGS) entry which is preliminary data.</text>
</comment>
<evidence type="ECO:0000256" key="1">
    <source>
        <dbReference type="SAM" id="MobiDB-lite"/>
    </source>
</evidence>
<protein>
    <submittedName>
        <fullName evidence="2">Uncharacterized protein</fullName>
    </submittedName>
</protein>
<feature type="compositionally biased region" description="Polar residues" evidence="1">
    <location>
        <begin position="456"/>
        <end position="471"/>
    </location>
</feature>
<feature type="compositionally biased region" description="Polar residues" evidence="1">
    <location>
        <begin position="331"/>
        <end position="341"/>
    </location>
</feature>
<feature type="compositionally biased region" description="Pro residues" evidence="1">
    <location>
        <begin position="552"/>
        <end position="564"/>
    </location>
</feature>
<dbReference type="Proteomes" id="UP000758155">
    <property type="component" value="Unassembled WGS sequence"/>
</dbReference>
<dbReference type="EMBL" id="SWKV01000043">
    <property type="protein sequence ID" value="KAF3037334.1"/>
    <property type="molecule type" value="Genomic_DNA"/>
</dbReference>
<reference evidence="2" key="1">
    <citation type="submission" date="2019-04" db="EMBL/GenBank/DDBJ databases">
        <title>Sequencing of skin fungus with MAO and IRED activity.</title>
        <authorList>
            <person name="Marsaioli A.J."/>
            <person name="Bonatto J.M.C."/>
            <person name="Reis Junior O."/>
        </authorList>
    </citation>
    <scope>NUCLEOTIDE SEQUENCE</scope>
    <source>
        <strain evidence="2">28M1</strain>
    </source>
</reference>
<proteinExistence type="predicted"/>
<dbReference type="OrthoDB" id="3796606at2759"/>
<organism evidence="2 3">
    <name type="scientific">Didymella heteroderae</name>
    <dbReference type="NCBI Taxonomy" id="1769908"/>
    <lineage>
        <taxon>Eukaryota</taxon>
        <taxon>Fungi</taxon>
        <taxon>Dikarya</taxon>
        <taxon>Ascomycota</taxon>
        <taxon>Pezizomycotina</taxon>
        <taxon>Dothideomycetes</taxon>
        <taxon>Pleosporomycetidae</taxon>
        <taxon>Pleosporales</taxon>
        <taxon>Pleosporineae</taxon>
        <taxon>Didymellaceae</taxon>
        <taxon>Didymella</taxon>
    </lineage>
</organism>
<evidence type="ECO:0000313" key="3">
    <source>
        <dbReference type="Proteomes" id="UP000758155"/>
    </source>
</evidence>
<feature type="compositionally biased region" description="Low complexity" evidence="1">
    <location>
        <begin position="314"/>
        <end position="328"/>
    </location>
</feature>
<dbReference type="AlphaFoldDB" id="A0A9P4WNM2"/>
<feature type="compositionally biased region" description="Polar residues" evidence="1">
    <location>
        <begin position="412"/>
        <end position="449"/>
    </location>
</feature>
<gene>
    <name evidence="2" type="ORF">E8E12_004326</name>
</gene>
<feature type="compositionally biased region" description="Polar residues" evidence="1">
    <location>
        <begin position="368"/>
        <end position="377"/>
    </location>
</feature>
<sequence>MSSKDNLALDLEHGVRRWDRQRWISVFSSHSPTIREVTECLGLGLSASSSTTNRGIPKFDNPDYRKISSEVTKLSKELPKERDLLLDFAADPHSLDAELEELLGTYGPAIWGRDADRSCLLTPDPTKKTYNKDLFYDDAEHREILKIHLHRWIIIKACYYIRNMKLKRPSGANDYETLADMEGEGSSQHGTPQSLSPPQPNTSSGGDLDVKPIPNLKKRKSSAYLGGGSVSDGEEHPSSPAKRPYNTMPAGRRSASPRKSLKSLGGSSPGSTENMPPLPVRPFDRTHHLSPTTNAGPETARVQLSPMSSNDVNGVSGPSAAASVSAGGFTAVNTGSFTAVNTPPPPPPVGEPSHEAPSEPSRAPSLDSKMTSPTQIRTEPRVEPRTYTSPYDTAANASSKPPTPAEPRPTLATETSASGPGSHAVNSSISANGIASRESSVAQAAQQSLFGPHNAPQLQPQPQRSPHSQAAQIKARSESQTPNLTPSKPHALLHQQQAPVQLPSRTHTPGSHHIGRSIAPHPPSRSNSPFAETTKDANAQAIKSHAQQKAPAPVPAPAPAPAPTPMELHAPMHGMRIIPAVVPAVQPQLVQPSAPVAAPVQPPQPVLKSQHVEAPPQHHPRPLIPINDLRLLQCETLALLVQYLFPNARSPPDEGLVISRIQNLWYHGEALFRAELGPHYELCSRILTAWIHERQVIGSLRHSLLAHPGVAASGLMDRLLAMNDLRIIRLKWKNMSPLDGVSPEDLLCKTFTVIGNTENTEYMFKEGLDRLNRGVFEFLRNEDAKIVVHRR</sequence>
<evidence type="ECO:0000313" key="2">
    <source>
        <dbReference type="EMBL" id="KAF3037334.1"/>
    </source>
</evidence>
<feature type="compositionally biased region" description="Polar residues" evidence="1">
    <location>
        <begin position="185"/>
        <end position="194"/>
    </location>
</feature>
<accession>A0A9P4WNM2</accession>
<feature type="region of interest" description="Disordered" evidence="1">
    <location>
        <begin position="181"/>
        <end position="565"/>
    </location>
</feature>
<feature type="compositionally biased region" description="Polar residues" evidence="1">
    <location>
        <begin position="494"/>
        <end position="509"/>
    </location>
</feature>
<feature type="compositionally biased region" description="Polar residues" evidence="1">
    <location>
        <begin position="386"/>
        <end position="400"/>
    </location>
</feature>